<dbReference type="Pfam" id="PF00791">
    <property type="entry name" value="ZU5"/>
    <property type="match status" value="1"/>
</dbReference>
<dbReference type="InterPro" id="IPR011029">
    <property type="entry name" value="DEATH-like_dom_sf"/>
</dbReference>
<dbReference type="Proteomes" id="UP001152320">
    <property type="component" value="Chromosome 10"/>
</dbReference>
<evidence type="ECO:0000256" key="1">
    <source>
        <dbReference type="SAM" id="MobiDB-lite"/>
    </source>
</evidence>
<evidence type="ECO:0008006" key="6">
    <source>
        <dbReference type="Google" id="ProtNLM"/>
    </source>
</evidence>
<dbReference type="Gene3D" id="2.60.220.30">
    <property type="match status" value="1"/>
</dbReference>
<feature type="domain" description="Death" evidence="2">
    <location>
        <begin position="458"/>
        <end position="527"/>
    </location>
</feature>
<dbReference type="InterPro" id="IPR000488">
    <property type="entry name" value="Death_dom"/>
</dbReference>
<feature type="region of interest" description="Disordered" evidence="1">
    <location>
        <begin position="522"/>
        <end position="541"/>
    </location>
</feature>
<dbReference type="PROSITE" id="PS50017">
    <property type="entry name" value="DEATH_DOMAIN"/>
    <property type="match status" value="1"/>
</dbReference>
<organism evidence="4 5">
    <name type="scientific">Holothuria leucospilota</name>
    <name type="common">Black long sea cucumber</name>
    <name type="synonym">Mertensiothuria leucospilota</name>
    <dbReference type="NCBI Taxonomy" id="206669"/>
    <lineage>
        <taxon>Eukaryota</taxon>
        <taxon>Metazoa</taxon>
        <taxon>Echinodermata</taxon>
        <taxon>Eleutherozoa</taxon>
        <taxon>Echinozoa</taxon>
        <taxon>Holothuroidea</taxon>
        <taxon>Aspidochirotacea</taxon>
        <taxon>Aspidochirotida</taxon>
        <taxon>Holothuriidae</taxon>
        <taxon>Holothuria</taxon>
    </lineage>
</organism>
<evidence type="ECO:0000259" key="3">
    <source>
        <dbReference type="PROSITE" id="PS51145"/>
    </source>
</evidence>
<sequence>MTSLTVESTITNDGGLLKIAGTDVQLIVPAGAFKEDRSECLIRLSIIPPGSHDEASSSFCCNSSTIVELLPNNLTLKLPVQVTLPHCLQLKKDTQNKVKIFMSHHEGDAHPRWEEVFDHRYILDDKKCTIWMERFCWTKYEIDDEIVEAKRIQIYTAAKPICVPDDIAAVQVGYHLDLPGAGEVRFSFQHLIYYPQFCLLQVITSVLRQNPDLIVDQRMPYLFLREGKHPLKVFLMITSPNTWTYLTPEDNPQEIPFRSVASSVEYSCPFILQHDTDTTKVPTCIFKASQNENDLKLKIRPKADENVTRSRQLEESRQGASFQLPLTIPWETPDAAVRKKVPLQENQHETDDYTGRNLKALRQPHDACQNVYETHQQTSPYNEYQMLPRSVLPSPVPTGPLIQHNYYNQNLSISPYGTPFGEGRSLYEFPDNVTDNRGEVALGYGLIKELGRKLNPVDPLGNNWKELADKLGFTMEDIGVFELAPSPTADVIGCAMKSGKLKSIGQLKTILEQIGRSDASSLLRLPTHKEESENKSGNSVV</sequence>
<feature type="domain" description="ZU5" evidence="3">
    <location>
        <begin position="4"/>
        <end position="144"/>
    </location>
</feature>
<dbReference type="GO" id="GO:0005042">
    <property type="term" value="F:netrin receptor activity"/>
    <property type="evidence" value="ECO:0007669"/>
    <property type="project" value="InterPro"/>
</dbReference>
<dbReference type="SUPFAM" id="SSF47986">
    <property type="entry name" value="DEATH domain"/>
    <property type="match status" value="1"/>
</dbReference>
<dbReference type="Pfam" id="PF00531">
    <property type="entry name" value="Death"/>
    <property type="match status" value="1"/>
</dbReference>
<accession>A0A9Q1H3X2</accession>
<protein>
    <recommendedName>
        <fullName evidence="6">Netrin receptor UNC5</fullName>
    </recommendedName>
</protein>
<dbReference type="InterPro" id="IPR037936">
    <property type="entry name" value="UNC5A-D"/>
</dbReference>
<gene>
    <name evidence="4" type="ORF">HOLleu_21298</name>
</gene>
<dbReference type="Gene3D" id="1.10.533.10">
    <property type="entry name" value="Death Domain, Fas"/>
    <property type="match status" value="1"/>
</dbReference>
<name>A0A9Q1H3X2_HOLLE</name>
<reference evidence="4" key="1">
    <citation type="submission" date="2021-10" db="EMBL/GenBank/DDBJ databases">
        <title>Tropical sea cucumber genome reveals ecological adaptation and Cuvierian tubules defense mechanism.</title>
        <authorList>
            <person name="Chen T."/>
        </authorList>
    </citation>
    <scope>NUCLEOTIDE SEQUENCE</scope>
    <source>
        <strain evidence="4">Nanhai2018</strain>
        <tissue evidence="4">Muscle</tissue>
    </source>
</reference>
<comment type="caution">
    <text evidence="4">The sequence shown here is derived from an EMBL/GenBank/DDBJ whole genome shotgun (WGS) entry which is preliminary data.</text>
</comment>
<proteinExistence type="predicted"/>
<dbReference type="PROSITE" id="PS51145">
    <property type="entry name" value="ZU5"/>
    <property type="match status" value="1"/>
</dbReference>
<evidence type="ECO:0000259" key="2">
    <source>
        <dbReference type="PROSITE" id="PS50017"/>
    </source>
</evidence>
<dbReference type="OrthoDB" id="6160824at2759"/>
<dbReference type="GO" id="GO:0016020">
    <property type="term" value="C:membrane"/>
    <property type="evidence" value="ECO:0007669"/>
    <property type="project" value="InterPro"/>
</dbReference>
<dbReference type="PANTHER" id="PTHR12582:SF41">
    <property type="entry name" value="UNC5C-LIKE PROTEIN"/>
    <property type="match status" value="1"/>
</dbReference>
<evidence type="ECO:0000313" key="5">
    <source>
        <dbReference type="Proteomes" id="UP001152320"/>
    </source>
</evidence>
<dbReference type="EMBL" id="JAIZAY010000010">
    <property type="protein sequence ID" value="KAJ8034452.1"/>
    <property type="molecule type" value="Genomic_DNA"/>
</dbReference>
<dbReference type="InterPro" id="IPR000906">
    <property type="entry name" value="ZU5_dom"/>
</dbReference>
<dbReference type="PANTHER" id="PTHR12582">
    <property type="entry name" value="NETRIN RECEPTOR UNC5"/>
    <property type="match status" value="1"/>
</dbReference>
<keyword evidence="5" id="KW-1185">Reference proteome</keyword>
<dbReference type="AlphaFoldDB" id="A0A9Q1H3X2"/>
<evidence type="ECO:0000313" key="4">
    <source>
        <dbReference type="EMBL" id="KAJ8034452.1"/>
    </source>
</evidence>